<dbReference type="Gene3D" id="3.40.50.2000">
    <property type="entry name" value="Glycogen Phosphorylase B"/>
    <property type="match status" value="2"/>
</dbReference>
<dbReference type="GO" id="GO:0016757">
    <property type="term" value="F:glycosyltransferase activity"/>
    <property type="evidence" value="ECO:0007669"/>
    <property type="project" value="UniProtKB-KW"/>
</dbReference>
<evidence type="ECO:0000313" key="7">
    <source>
        <dbReference type="Proteomes" id="UP000255231"/>
    </source>
</evidence>
<dbReference type="Proteomes" id="UP000255231">
    <property type="component" value="Unassembled WGS sequence"/>
</dbReference>
<name>A0A381F5X2_9FLAO</name>
<reference evidence="5 7" key="2">
    <citation type="submission" date="2018-06" db="EMBL/GenBank/DDBJ databases">
        <authorList>
            <consortium name="Pathogen Informatics"/>
            <person name="Doyle S."/>
        </authorList>
    </citation>
    <scope>NUCLEOTIDE SEQUENCE [LARGE SCALE GENOMIC DNA]</scope>
    <source>
        <strain evidence="5 7">NCTC13560</strain>
    </source>
</reference>
<protein>
    <submittedName>
        <fullName evidence="4">Glycosyltransferase involved in cell wall bisynthesis</fullName>
    </submittedName>
    <submittedName>
        <fullName evidence="5">Lipopolysaccharide 1,2-N-acetylglucosaminetransferase</fullName>
    </submittedName>
</protein>
<dbReference type="GeneID" id="303672162"/>
<evidence type="ECO:0000256" key="2">
    <source>
        <dbReference type="ARBA" id="ARBA00022679"/>
    </source>
</evidence>
<dbReference type="EMBL" id="FTMF01000012">
    <property type="protein sequence ID" value="SIR10628.1"/>
    <property type="molecule type" value="Genomic_DNA"/>
</dbReference>
<dbReference type="Proteomes" id="UP000185725">
    <property type="component" value="Unassembled WGS sequence"/>
</dbReference>
<evidence type="ECO:0000256" key="3">
    <source>
        <dbReference type="SAM" id="Phobius"/>
    </source>
</evidence>
<accession>A0A381F5X2</accession>
<dbReference type="KEGG" id="cil:EG358_00500"/>
<keyword evidence="3" id="KW-0812">Transmembrane</keyword>
<keyword evidence="6" id="KW-1185">Reference proteome</keyword>
<dbReference type="PANTHER" id="PTHR12526">
    <property type="entry name" value="GLYCOSYLTRANSFERASE"/>
    <property type="match status" value="1"/>
</dbReference>
<evidence type="ECO:0000313" key="4">
    <source>
        <dbReference type="EMBL" id="SIR10628.1"/>
    </source>
</evidence>
<dbReference type="OrthoDB" id="9813214at2"/>
<evidence type="ECO:0000313" key="5">
    <source>
        <dbReference type="EMBL" id="SUX41893.1"/>
    </source>
</evidence>
<dbReference type="EMBL" id="UFVS01000001">
    <property type="protein sequence ID" value="SUX41893.1"/>
    <property type="molecule type" value="Genomic_DNA"/>
</dbReference>
<sequence>MPKILFLTTAHNFDDDRIFFHQAKELVINNFDVKICSLTSYFKGEIDGIEIESFDILNESVQTKIQKFTEVCNSFQPDCIICSEPIAVIAAKKFSKTKKVSIVYDITEWYPAMSMLQNYNFLMKWVHGFKFFLIQLYAGFLSTYFIFGEETKKFPLAYFFPFKKKIILPYYPHERFVSENIKELKPNEITLCYTGAISEDKGIGNFFNAVEELHKRNPQLNIKILIVGSTRKIEDEIYFSDILAQSSVKNIEIRKPTSFEEFTKAFADADICFDLRNFNFENHHSLPIKLFYYIGAGKPIIYSDLKGIRKHIDVSDFGYLVNPNYSKKIADYIEAYLNEPKLYHLHAANARKEFMQNYNWNVIKNSFVNFIKNSLPKNNP</sequence>
<reference evidence="4 6" key="1">
    <citation type="submission" date="2017-01" db="EMBL/GenBank/DDBJ databases">
        <authorList>
            <person name="Varghese N."/>
            <person name="Submissions S."/>
        </authorList>
    </citation>
    <scope>NUCLEOTIDE SEQUENCE [LARGE SCALE GENOMIC DNA]</scope>
    <source>
        <strain evidence="4 6">ATCC 27950</strain>
    </source>
</reference>
<keyword evidence="3" id="KW-0472">Membrane</keyword>
<organism evidence="5 7">
    <name type="scientific">Chryseobacterium indoltheticum</name>
    <dbReference type="NCBI Taxonomy" id="254"/>
    <lineage>
        <taxon>Bacteria</taxon>
        <taxon>Pseudomonadati</taxon>
        <taxon>Bacteroidota</taxon>
        <taxon>Flavobacteriia</taxon>
        <taxon>Flavobacteriales</taxon>
        <taxon>Weeksellaceae</taxon>
        <taxon>Chryseobacterium group</taxon>
        <taxon>Chryseobacterium</taxon>
    </lineage>
</organism>
<keyword evidence="3" id="KW-1133">Transmembrane helix</keyword>
<keyword evidence="2 5" id="KW-0808">Transferase</keyword>
<dbReference type="AlphaFoldDB" id="A0A381F5X2"/>
<gene>
    <name evidence="5" type="ORF">NCTC13560_00703</name>
    <name evidence="4" type="ORF">SAMN05421682_112129</name>
</gene>
<evidence type="ECO:0000256" key="1">
    <source>
        <dbReference type="ARBA" id="ARBA00022676"/>
    </source>
</evidence>
<dbReference type="RefSeq" id="WP_076562000.1">
    <property type="nucleotide sequence ID" value="NZ_CP033929.1"/>
</dbReference>
<evidence type="ECO:0000313" key="6">
    <source>
        <dbReference type="Proteomes" id="UP000185725"/>
    </source>
</evidence>
<dbReference type="Pfam" id="PF13692">
    <property type="entry name" value="Glyco_trans_1_4"/>
    <property type="match status" value="1"/>
</dbReference>
<dbReference type="SUPFAM" id="SSF53756">
    <property type="entry name" value="UDP-Glycosyltransferase/glycogen phosphorylase"/>
    <property type="match status" value="1"/>
</dbReference>
<dbReference type="PANTHER" id="PTHR12526:SF629">
    <property type="entry name" value="TEICHURONIC ACID BIOSYNTHESIS GLYCOSYLTRANSFERASE TUAH-RELATED"/>
    <property type="match status" value="1"/>
</dbReference>
<proteinExistence type="predicted"/>
<feature type="transmembrane region" description="Helical" evidence="3">
    <location>
        <begin position="125"/>
        <end position="147"/>
    </location>
</feature>
<keyword evidence="1" id="KW-0328">Glycosyltransferase</keyword>